<dbReference type="PANTHER" id="PTHR37984:SF5">
    <property type="entry name" value="PROTEIN NYNRIN-LIKE"/>
    <property type="match status" value="1"/>
</dbReference>
<sequence length="264" mass="29791">MSKHVRNWIRRCPQCTRFKSKTPNHGPMQVRIYQRPFHTIGVDYIGELPVSTNGNKWIITAVSPYSNFLRAIPVADKHANTAARALLDDVFLQYGFPTVLQSDQEADLKRSQRDTYDQESRQLSVPVGKRVYVKKPPPSSQPQVVPEGIPDEHEDIRAPEEQNGQSSSIAEDDILQPRQTHLNPDIAKVAHAIANYLKDQPNHKAYSSEACKAIYKQLPEAREIIARLGKLRGIVTKCPFLSLEEGATGGTYYIKLDMNIFSQV</sequence>
<dbReference type="Gene3D" id="3.30.420.10">
    <property type="entry name" value="Ribonuclease H-like superfamily/Ribonuclease H"/>
    <property type="match status" value="1"/>
</dbReference>
<dbReference type="InterPro" id="IPR050951">
    <property type="entry name" value="Retrovirus_Pol_polyprotein"/>
</dbReference>
<dbReference type="InterPro" id="IPR001584">
    <property type="entry name" value="Integrase_cat-core"/>
</dbReference>
<evidence type="ECO:0000313" key="4">
    <source>
        <dbReference type="Proteomes" id="UP001152795"/>
    </source>
</evidence>
<accession>A0A7D9HP66</accession>
<evidence type="ECO:0000256" key="1">
    <source>
        <dbReference type="SAM" id="MobiDB-lite"/>
    </source>
</evidence>
<feature type="compositionally biased region" description="Basic and acidic residues" evidence="1">
    <location>
        <begin position="106"/>
        <end position="120"/>
    </location>
</feature>
<proteinExistence type="predicted"/>
<feature type="domain" description="Integrase catalytic" evidence="2">
    <location>
        <begin position="32"/>
        <end position="206"/>
    </location>
</feature>
<name>A0A7D9HP66_PARCT</name>
<keyword evidence="4" id="KW-1185">Reference proteome</keyword>
<dbReference type="GO" id="GO:0015074">
    <property type="term" value="P:DNA integration"/>
    <property type="evidence" value="ECO:0007669"/>
    <property type="project" value="InterPro"/>
</dbReference>
<dbReference type="SUPFAM" id="SSF53098">
    <property type="entry name" value="Ribonuclease H-like"/>
    <property type="match status" value="1"/>
</dbReference>
<evidence type="ECO:0000313" key="3">
    <source>
        <dbReference type="EMBL" id="CAB3988636.1"/>
    </source>
</evidence>
<dbReference type="PROSITE" id="PS50994">
    <property type="entry name" value="INTEGRASE"/>
    <property type="match status" value="1"/>
</dbReference>
<evidence type="ECO:0000259" key="2">
    <source>
        <dbReference type="PROSITE" id="PS50994"/>
    </source>
</evidence>
<dbReference type="PANTHER" id="PTHR37984">
    <property type="entry name" value="PROTEIN CBG26694"/>
    <property type="match status" value="1"/>
</dbReference>
<dbReference type="AlphaFoldDB" id="A0A7D9HP66"/>
<dbReference type="EMBL" id="CACRXK020001356">
    <property type="protein sequence ID" value="CAB3988636.1"/>
    <property type="molecule type" value="Genomic_DNA"/>
</dbReference>
<comment type="caution">
    <text evidence="3">The sequence shown here is derived from an EMBL/GenBank/DDBJ whole genome shotgun (WGS) entry which is preliminary data.</text>
</comment>
<feature type="region of interest" description="Disordered" evidence="1">
    <location>
        <begin position="104"/>
        <end position="150"/>
    </location>
</feature>
<dbReference type="InterPro" id="IPR012337">
    <property type="entry name" value="RNaseH-like_sf"/>
</dbReference>
<reference evidence="3" key="1">
    <citation type="submission" date="2020-04" db="EMBL/GenBank/DDBJ databases">
        <authorList>
            <person name="Alioto T."/>
            <person name="Alioto T."/>
            <person name="Gomez Garrido J."/>
        </authorList>
    </citation>
    <scope>NUCLEOTIDE SEQUENCE</scope>
    <source>
        <strain evidence="3">A484AB</strain>
    </source>
</reference>
<dbReference type="OrthoDB" id="4369127at2759"/>
<dbReference type="Proteomes" id="UP001152795">
    <property type="component" value="Unassembled WGS sequence"/>
</dbReference>
<dbReference type="GO" id="GO:0003676">
    <property type="term" value="F:nucleic acid binding"/>
    <property type="evidence" value="ECO:0007669"/>
    <property type="project" value="InterPro"/>
</dbReference>
<protein>
    <submittedName>
        <fullName evidence="3">Retrovirus-related Pol poly from transposon</fullName>
    </submittedName>
</protein>
<organism evidence="3 4">
    <name type="scientific">Paramuricea clavata</name>
    <name type="common">Red gorgonian</name>
    <name type="synonym">Violescent sea-whip</name>
    <dbReference type="NCBI Taxonomy" id="317549"/>
    <lineage>
        <taxon>Eukaryota</taxon>
        <taxon>Metazoa</taxon>
        <taxon>Cnidaria</taxon>
        <taxon>Anthozoa</taxon>
        <taxon>Octocorallia</taxon>
        <taxon>Malacalcyonacea</taxon>
        <taxon>Plexauridae</taxon>
        <taxon>Paramuricea</taxon>
    </lineage>
</organism>
<gene>
    <name evidence="3" type="ORF">PACLA_8A060186</name>
</gene>
<dbReference type="InterPro" id="IPR036397">
    <property type="entry name" value="RNaseH_sf"/>
</dbReference>